<dbReference type="AlphaFoldDB" id="A0A1G7H5X5"/>
<evidence type="ECO:0000313" key="1">
    <source>
        <dbReference type="EMBL" id="SDE95755.1"/>
    </source>
</evidence>
<accession>A0A1G7H5X5</accession>
<name>A0A1G7H5X5_9SPHI</name>
<reference evidence="1 2" key="1">
    <citation type="submission" date="2016-10" db="EMBL/GenBank/DDBJ databases">
        <authorList>
            <person name="de Groot N.N."/>
        </authorList>
    </citation>
    <scope>NUCLEOTIDE SEQUENCE [LARGE SCALE GENOMIC DNA]</scope>
    <source>
        <strain evidence="1 2">47C3B</strain>
    </source>
</reference>
<protein>
    <submittedName>
        <fullName evidence="1">Uncharacterized protein</fullName>
    </submittedName>
</protein>
<organism evidence="1 2">
    <name type="scientific">Mucilaginibacter pineti</name>
    <dbReference type="NCBI Taxonomy" id="1391627"/>
    <lineage>
        <taxon>Bacteria</taxon>
        <taxon>Pseudomonadati</taxon>
        <taxon>Bacteroidota</taxon>
        <taxon>Sphingobacteriia</taxon>
        <taxon>Sphingobacteriales</taxon>
        <taxon>Sphingobacteriaceae</taxon>
        <taxon>Mucilaginibacter</taxon>
    </lineage>
</organism>
<dbReference type="STRING" id="1391627.SAMN05216464_11171"/>
<proteinExistence type="predicted"/>
<dbReference type="OrthoDB" id="799157at2"/>
<keyword evidence="2" id="KW-1185">Reference proteome</keyword>
<dbReference type="EMBL" id="FNAI01000011">
    <property type="protein sequence ID" value="SDE95755.1"/>
    <property type="molecule type" value="Genomic_DNA"/>
</dbReference>
<dbReference type="Proteomes" id="UP000199072">
    <property type="component" value="Unassembled WGS sequence"/>
</dbReference>
<evidence type="ECO:0000313" key="2">
    <source>
        <dbReference type="Proteomes" id="UP000199072"/>
    </source>
</evidence>
<sequence length="121" mass="13888">MEKAANAAFFNMEPLYFKLSSAQKLMIIPDTLAHLDGHPVITQTYSLFKDTDTGNPLIARSKENSLHLEEINDPNYLGHIDFELPDKLFSYHPGKMSLENGELEQVIEFLSNHRDNPQKWN</sequence>
<gene>
    <name evidence="1" type="ORF">SAMN05216464_11171</name>
</gene>